<name>E1IIP7_9CHLR</name>
<dbReference type="Proteomes" id="UP000054010">
    <property type="component" value="Unassembled WGS sequence"/>
</dbReference>
<evidence type="ECO:0000259" key="9">
    <source>
        <dbReference type="Pfam" id="PF13231"/>
    </source>
</evidence>
<feature type="transmembrane region" description="Helical" evidence="8">
    <location>
        <begin position="167"/>
        <end position="185"/>
    </location>
</feature>
<proteinExistence type="predicted"/>
<feature type="domain" description="Glycosyltransferase RgtA/B/C/D-like" evidence="9">
    <location>
        <begin position="115"/>
        <end position="246"/>
    </location>
</feature>
<keyword evidence="7 8" id="KW-0472">Membrane</keyword>
<comment type="subcellular location">
    <subcellularLocation>
        <location evidence="1">Cell membrane</location>
        <topology evidence="1">Multi-pass membrane protein</topology>
    </subcellularLocation>
</comment>
<evidence type="ECO:0000256" key="1">
    <source>
        <dbReference type="ARBA" id="ARBA00004651"/>
    </source>
</evidence>
<evidence type="ECO:0000256" key="5">
    <source>
        <dbReference type="ARBA" id="ARBA00022692"/>
    </source>
</evidence>
<evidence type="ECO:0000256" key="2">
    <source>
        <dbReference type="ARBA" id="ARBA00022475"/>
    </source>
</evidence>
<keyword evidence="5 8" id="KW-0812">Transmembrane</keyword>
<dbReference type="HOGENOM" id="CLU_501279_0_0_0"/>
<dbReference type="Pfam" id="PF13231">
    <property type="entry name" value="PMT_2"/>
    <property type="match status" value="1"/>
</dbReference>
<keyword evidence="6 8" id="KW-1133">Transmembrane helix</keyword>
<dbReference type="GO" id="GO:0016763">
    <property type="term" value="F:pentosyltransferase activity"/>
    <property type="evidence" value="ECO:0007669"/>
    <property type="project" value="TreeGrafter"/>
</dbReference>
<keyword evidence="2" id="KW-1003">Cell membrane</keyword>
<dbReference type="PANTHER" id="PTHR33908:SF11">
    <property type="entry name" value="MEMBRANE PROTEIN"/>
    <property type="match status" value="1"/>
</dbReference>
<evidence type="ECO:0000313" key="10">
    <source>
        <dbReference type="EMBL" id="EFO78953.1"/>
    </source>
</evidence>
<dbReference type="EMBL" id="ADVR01000141">
    <property type="protein sequence ID" value="EFO78953.1"/>
    <property type="molecule type" value="Genomic_DNA"/>
</dbReference>
<feature type="transmembrane region" description="Helical" evidence="8">
    <location>
        <begin position="368"/>
        <end position="387"/>
    </location>
</feature>
<feature type="transmembrane region" description="Helical" evidence="8">
    <location>
        <begin position="205"/>
        <end position="224"/>
    </location>
</feature>
<reference evidence="10 11" key="1">
    <citation type="journal article" date="2011" name="J. Bacteriol.">
        <title>Draft genome sequence of the anoxygenic filamentous phototrophic bacterium Oscillochloris trichoides subsp. DG-6.</title>
        <authorList>
            <person name="Kuznetsov B.B."/>
            <person name="Ivanovsky R.N."/>
            <person name="Keppen O.I."/>
            <person name="Sukhacheva M.V."/>
            <person name="Bumazhkin B.K."/>
            <person name="Patutina E.O."/>
            <person name="Beletsky A.V."/>
            <person name="Mardanov A.V."/>
            <person name="Baslerov R.V."/>
            <person name="Panteleeva A.N."/>
            <person name="Kolganova T.V."/>
            <person name="Ravin N.V."/>
            <person name="Skryabin K.G."/>
        </authorList>
    </citation>
    <scope>NUCLEOTIDE SEQUENCE [LARGE SCALE GENOMIC DNA]</scope>
    <source>
        <strain evidence="10 11">DG-6</strain>
    </source>
</reference>
<evidence type="ECO:0000313" key="11">
    <source>
        <dbReference type="Proteomes" id="UP000054010"/>
    </source>
</evidence>
<feature type="transmembrane region" description="Helical" evidence="8">
    <location>
        <begin position="342"/>
        <end position="361"/>
    </location>
</feature>
<dbReference type="InterPro" id="IPR050297">
    <property type="entry name" value="LipidA_mod_glycosyltrf_83"/>
</dbReference>
<dbReference type="AlphaFoldDB" id="E1IIP7"/>
<dbReference type="OrthoDB" id="139612at2"/>
<dbReference type="PANTHER" id="PTHR33908">
    <property type="entry name" value="MANNOSYLTRANSFERASE YKCB-RELATED"/>
    <property type="match status" value="1"/>
</dbReference>
<feature type="transmembrane region" description="Helical" evidence="8">
    <location>
        <begin position="65"/>
        <end position="87"/>
    </location>
</feature>
<sequence length="513" mass="58603">MMKYINKTAILVFVLVVLAVSIRVWGVDFGLPQLYHADEGNKISIAQKMFKTGDFNPHYFKKPTFFIYLNALLYIPYYQVGKILGVFQAPDDILYPIILTMGVGYAPFPTYVLMARLLSVAFSSATIPFIFSIGQRLSKKTSVGLLAALFLAVSPTHVMLSREITENAFQVFFMTVVVWASLRLYEEGKTLDYIIAGIATGLTISSKYPGVLIVIVPICAHFLRSEFTKGITDIRIYYTLFLVPIAFLATTPFAVLDYKKFLEDTLFEVDHYATGHPGMEGNSLVWYLTYAWGTAGLIYLFALLEITRGLYTRSKNTLLLAVFPIVHFIFIVSFTVRNDRTFLPLTPMLFVLSASFIVYILRNFLGNRIVIGLFALLAVIGLVQPIMRTYEDGVRITTVDSRMTSMAWIEQNLPVGSKIALEAYTPFVDPDAFFVVPVGVMINHEPQWYVEQKIDYLVFGHGMYGRFYLDPERYKDEIRQYDNLFEYERFELVQFFNDAGYEVRIYRVDHSDS</sequence>
<evidence type="ECO:0000256" key="7">
    <source>
        <dbReference type="ARBA" id="ARBA00023136"/>
    </source>
</evidence>
<evidence type="ECO:0000256" key="8">
    <source>
        <dbReference type="SAM" id="Phobius"/>
    </source>
</evidence>
<keyword evidence="3" id="KW-0328">Glycosyltransferase</keyword>
<dbReference type="InterPro" id="IPR038731">
    <property type="entry name" value="RgtA/B/C-like"/>
</dbReference>
<organism evidence="10 11">
    <name type="scientific">Oscillochloris trichoides DG-6</name>
    <dbReference type="NCBI Taxonomy" id="765420"/>
    <lineage>
        <taxon>Bacteria</taxon>
        <taxon>Bacillati</taxon>
        <taxon>Chloroflexota</taxon>
        <taxon>Chloroflexia</taxon>
        <taxon>Chloroflexales</taxon>
        <taxon>Chloroflexineae</taxon>
        <taxon>Oscillochloridaceae</taxon>
        <taxon>Oscillochloris</taxon>
    </lineage>
</organism>
<dbReference type="GO" id="GO:0005886">
    <property type="term" value="C:plasma membrane"/>
    <property type="evidence" value="ECO:0007669"/>
    <property type="project" value="UniProtKB-SubCell"/>
</dbReference>
<feature type="transmembrane region" description="Helical" evidence="8">
    <location>
        <begin position="318"/>
        <end position="336"/>
    </location>
</feature>
<accession>E1IIP7</accession>
<feature type="transmembrane region" description="Helical" evidence="8">
    <location>
        <begin position="284"/>
        <end position="306"/>
    </location>
</feature>
<feature type="transmembrane region" description="Helical" evidence="8">
    <location>
        <begin position="143"/>
        <end position="160"/>
    </location>
</feature>
<keyword evidence="4" id="KW-0808">Transferase</keyword>
<keyword evidence="11" id="KW-1185">Reference proteome</keyword>
<dbReference type="GO" id="GO:0009103">
    <property type="term" value="P:lipopolysaccharide biosynthetic process"/>
    <property type="evidence" value="ECO:0007669"/>
    <property type="project" value="UniProtKB-ARBA"/>
</dbReference>
<feature type="transmembrane region" description="Helical" evidence="8">
    <location>
        <begin position="236"/>
        <end position="256"/>
    </location>
</feature>
<gene>
    <name evidence="10" type="ORF">OSCT_3198</name>
</gene>
<evidence type="ECO:0000256" key="6">
    <source>
        <dbReference type="ARBA" id="ARBA00022989"/>
    </source>
</evidence>
<evidence type="ECO:0000256" key="3">
    <source>
        <dbReference type="ARBA" id="ARBA00022676"/>
    </source>
</evidence>
<dbReference type="eggNOG" id="COG1287">
    <property type="taxonomic scope" value="Bacteria"/>
</dbReference>
<dbReference type="STRING" id="765420.OSCT_3198"/>
<comment type="caution">
    <text evidence="10">The sequence shown here is derived from an EMBL/GenBank/DDBJ whole genome shotgun (WGS) entry which is preliminary data.</text>
</comment>
<protein>
    <recommendedName>
        <fullName evidence="9">Glycosyltransferase RgtA/B/C/D-like domain-containing protein</fullName>
    </recommendedName>
</protein>
<evidence type="ECO:0000256" key="4">
    <source>
        <dbReference type="ARBA" id="ARBA00022679"/>
    </source>
</evidence>